<comment type="caution">
    <text evidence="1">The sequence shown here is derived from an EMBL/GenBank/DDBJ whole genome shotgun (WGS) entry which is preliminary data.</text>
</comment>
<keyword evidence="2" id="KW-1185">Reference proteome</keyword>
<proteinExistence type="predicted"/>
<sequence>MTSDKFVFDQSSLDSFKETSTDVNPANQVIKRESPSCFETRFKYDVSSEATIECKGSNESTTSDAYLLEKIEDALEQPEHANCFTMLDLARSVIELLWNRDSSQNSIFYLHLDQLLSLARLSEASLMTLLFYEESKEKLCPSVIKKFINCKFATDIRSEYREISRDVMTYDYGREMAQINGGDKLQYQPRREED</sequence>
<name>A0AA40G600_9HYME</name>
<organism evidence="1 2">
    <name type="scientific">Melipona bicolor</name>
    <dbReference type="NCBI Taxonomy" id="60889"/>
    <lineage>
        <taxon>Eukaryota</taxon>
        <taxon>Metazoa</taxon>
        <taxon>Ecdysozoa</taxon>
        <taxon>Arthropoda</taxon>
        <taxon>Hexapoda</taxon>
        <taxon>Insecta</taxon>
        <taxon>Pterygota</taxon>
        <taxon>Neoptera</taxon>
        <taxon>Endopterygota</taxon>
        <taxon>Hymenoptera</taxon>
        <taxon>Apocrita</taxon>
        <taxon>Aculeata</taxon>
        <taxon>Apoidea</taxon>
        <taxon>Anthophila</taxon>
        <taxon>Apidae</taxon>
        <taxon>Melipona</taxon>
    </lineage>
</organism>
<gene>
    <name evidence="1" type="ORF">K0M31_017806</name>
</gene>
<dbReference type="AlphaFoldDB" id="A0AA40G600"/>
<reference evidence="1" key="1">
    <citation type="submission" date="2021-10" db="EMBL/GenBank/DDBJ databases">
        <title>Melipona bicolor Genome sequencing and assembly.</title>
        <authorList>
            <person name="Araujo N.S."/>
            <person name="Arias M.C."/>
        </authorList>
    </citation>
    <scope>NUCLEOTIDE SEQUENCE</scope>
    <source>
        <strain evidence="1">USP_2M_L1-L4_2017</strain>
        <tissue evidence="1">Whole body</tissue>
    </source>
</reference>
<dbReference type="Proteomes" id="UP001177670">
    <property type="component" value="Unassembled WGS sequence"/>
</dbReference>
<dbReference type="EMBL" id="JAHYIQ010000006">
    <property type="protein sequence ID" value="KAK1131529.1"/>
    <property type="molecule type" value="Genomic_DNA"/>
</dbReference>
<accession>A0AA40G600</accession>
<protein>
    <submittedName>
        <fullName evidence="1">Uncharacterized protein</fullName>
    </submittedName>
</protein>
<evidence type="ECO:0000313" key="1">
    <source>
        <dbReference type="EMBL" id="KAK1131529.1"/>
    </source>
</evidence>
<evidence type="ECO:0000313" key="2">
    <source>
        <dbReference type="Proteomes" id="UP001177670"/>
    </source>
</evidence>